<evidence type="ECO:0000256" key="1">
    <source>
        <dbReference type="SAM" id="Phobius"/>
    </source>
</evidence>
<dbReference type="OrthoDB" id="9808870at2"/>
<sequence length="372" mass="42262">MKRLRRLSRWFRSFRPLTLCMSFIFLFSLPSAVMAHPLSTSFTEINVDEKHVDVSFALDELSVLEQLQIDANQDGRLDPMETEAQAANIAGMIEQFVTIQLDGMSQRGEWQSVEYRQSQDKWVVETTVRYALPAKSEQLTLQDRFYENSQESVAYTNFVSIAKEGQTTETILKGDDRSWSLPLQQAEAMNNSSWWSFFKLGMEHILTGYDHLLFLFALLLARQSLKEHIQVVTAFTIAHSITITLGVMGIVSLPGRFVESFIAFSICYVAAENIFRRKIQLRWSLTFLFGLIHGLGFAGILTEMNIPKSHLAVSMLSFNLGIEVIQIALILCVVPVLRWVQQKQLYPVAANIASSLIIAMGGLWLFERIFSS</sequence>
<keyword evidence="1" id="KW-0472">Membrane</keyword>
<reference evidence="3 4" key="1">
    <citation type="submission" date="2015-01" db="EMBL/GenBank/DDBJ databases">
        <title>Paenibacillus swuensis/DY6/whole genome sequencing.</title>
        <authorList>
            <person name="Kim M.K."/>
            <person name="Srinivasan S."/>
            <person name="Lee J.-J."/>
        </authorList>
    </citation>
    <scope>NUCLEOTIDE SEQUENCE [LARGE SCALE GENOMIC DNA]</scope>
    <source>
        <strain evidence="3 4">DY6</strain>
    </source>
</reference>
<dbReference type="STRING" id="1178515.SY83_03095"/>
<dbReference type="AlphaFoldDB" id="A0A172TEI2"/>
<keyword evidence="1" id="KW-1133">Transmembrane helix</keyword>
<dbReference type="InterPro" id="IPR032809">
    <property type="entry name" value="Put_HupE_UreJ"/>
</dbReference>
<protein>
    <recommendedName>
        <fullName evidence="5">EF-hand domain-containing protein</fullName>
    </recommendedName>
</protein>
<dbReference type="Pfam" id="PF13795">
    <property type="entry name" value="HupE_UreJ_2"/>
    <property type="match status" value="1"/>
</dbReference>
<feature type="transmembrane region" description="Helical" evidence="1">
    <location>
        <begin position="345"/>
        <end position="366"/>
    </location>
</feature>
<keyword evidence="2" id="KW-0732">Signal</keyword>
<dbReference type="KEGG" id="pswu:SY83_03095"/>
<dbReference type="EMBL" id="CP011388">
    <property type="protein sequence ID" value="ANE45475.1"/>
    <property type="molecule type" value="Genomic_DNA"/>
</dbReference>
<evidence type="ECO:0000256" key="2">
    <source>
        <dbReference type="SAM" id="SignalP"/>
    </source>
</evidence>
<feature type="transmembrane region" description="Helical" evidence="1">
    <location>
        <begin position="287"/>
        <end position="306"/>
    </location>
</feature>
<evidence type="ECO:0008006" key="5">
    <source>
        <dbReference type="Google" id="ProtNLM"/>
    </source>
</evidence>
<evidence type="ECO:0000313" key="3">
    <source>
        <dbReference type="EMBL" id="ANE45475.1"/>
    </source>
</evidence>
<gene>
    <name evidence="3" type="ORF">SY83_03095</name>
</gene>
<proteinExistence type="predicted"/>
<dbReference type="PATRIC" id="fig|1178515.4.peg.610"/>
<keyword evidence="1" id="KW-0812">Transmembrane</keyword>
<name>A0A172TEI2_9BACL</name>
<feature type="signal peptide" evidence="2">
    <location>
        <begin position="1"/>
        <end position="35"/>
    </location>
</feature>
<feature type="chain" id="PRO_5008000683" description="EF-hand domain-containing protein" evidence="2">
    <location>
        <begin position="36"/>
        <end position="372"/>
    </location>
</feature>
<accession>A0A172TEI2</accession>
<feature type="transmembrane region" description="Helical" evidence="1">
    <location>
        <begin position="231"/>
        <end position="251"/>
    </location>
</feature>
<dbReference type="Proteomes" id="UP000076927">
    <property type="component" value="Chromosome"/>
</dbReference>
<organism evidence="3 4">
    <name type="scientific">Paenibacillus swuensis</name>
    <dbReference type="NCBI Taxonomy" id="1178515"/>
    <lineage>
        <taxon>Bacteria</taxon>
        <taxon>Bacillati</taxon>
        <taxon>Bacillota</taxon>
        <taxon>Bacilli</taxon>
        <taxon>Bacillales</taxon>
        <taxon>Paenibacillaceae</taxon>
        <taxon>Paenibacillus</taxon>
    </lineage>
</organism>
<evidence type="ECO:0000313" key="4">
    <source>
        <dbReference type="Proteomes" id="UP000076927"/>
    </source>
</evidence>
<dbReference type="RefSeq" id="WP_068604162.1">
    <property type="nucleotide sequence ID" value="NZ_CP011388.1"/>
</dbReference>
<feature type="transmembrane region" description="Helical" evidence="1">
    <location>
        <begin position="312"/>
        <end position="333"/>
    </location>
</feature>
<keyword evidence="4" id="KW-1185">Reference proteome</keyword>